<keyword evidence="2" id="KW-1185">Reference proteome</keyword>
<dbReference type="Gene3D" id="3.10.450.50">
    <property type="match status" value="1"/>
</dbReference>
<dbReference type="InterPro" id="IPR004027">
    <property type="entry name" value="SEC_C_motif"/>
</dbReference>
<dbReference type="Pfam" id="PF13650">
    <property type="entry name" value="Asp_protease_2"/>
    <property type="match status" value="1"/>
</dbReference>
<dbReference type="SUPFAM" id="SSF50630">
    <property type="entry name" value="Acid proteases"/>
    <property type="match status" value="1"/>
</dbReference>
<dbReference type="AlphaFoldDB" id="A0A9X3DI33"/>
<accession>A0A9X3DI33</accession>
<dbReference type="GO" id="GO:0008233">
    <property type="term" value="F:peptidase activity"/>
    <property type="evidence" value="ECO:0007669"/>
    <property type="project" value="UniProtKB-KW"/>
</dbReference>
<dbReference type="InterPro" id="IPR021109">
    <property type="entry name" value="Peptidase_aspartic_dom_sf"/>
</dbReference>
<keyword evidence="1" id="KW-0378">Hydrolase</keyword>
<proteinExistence type="predicted"/>
<protein>
    <submittedName>
        <fullName evidence="1">Aspartyl protease family protein</fullName>
    </submittedName>
</protein>
<dbReference type="GO" id="GO:0006508">
    <property type="term" value="P:proteolysis"/>
    <property type="evidence" value="ECO:0007669"/>
    <property type="project" value="UniProtKB-KW"/>
</dbReference>
<evidence type="ECO:0000313" key="2">
    <source>
        <dbReference type="Proteomes" id="UP001142592"/>
    </source>
</evidence>
<dbReference type="Gene3D" id="2.40.70.10">
    <property type="entry name" value="Acid Proteases"/>
    <property type="match status" value="1"/>
</dbReference>
<dbReference type="Pfam" id="PF02810">
    <property type="entry name" value="SEC-C"/>
    <property type="match status" value="1"/>
</dbReference>
<name>A0A9X3DI33_9SPHI</name>
<dbReference type="EMBL" id="JAPJUH010000005">
    <property type="protein sequence ID" value="MCX3266535.1"/>
    <property type="molecule type" value="Genomic_DNA"/>
</dbReference>
<dbReference type="RefSeq" id="WP_010599544.1">
    <property type="nucleotide sequence ID" value="NZ_JAPJUH010000005.1"/>
</dbReference>
<gene>
    <name evidence="1" type="ORF">OQZ29_17385</name>
</gene>
<evidence type="ECO:0000313" key="1">
    <source>
        <dbReference type="EMBL" id="MCX3266535.1"/>
    </source>
</evidence>
<dbReference type="Proteomes" id="UP001142592">
    <property type="component" value="Unassembled WGS sequence"/>
</dbReference>
<dbReference type="SUPFAM" id="SSF103642">
    <property type="entry name" value="Sec-C motif"/>
    <property type="match status" value="1"/>
</dbReference>
<dbReference type="CDD" id="cd05483">
    <property type="entry name" value="retropepsin_like_bacteria"/>
    <property type="match status" value="1"/>
</dbReference>
<organism evidence="1 2">
    <name type="scientific">Pedobacter agri</name>
    <dbReference type="NCBI Taxonomy" id="454586"/>
    <lineage>
        <taxon>Bacteria</taxon>
        <taxon>Pseudomonadati</taxon>
        <taxon>Bacteroidota</taxon>
        <taxon>Sphingobacteriia</taxon>
        <taxon>Sphingobacteriales</taxon>
        <taxon>Sphingobacteriaceae</taxon>
        <taxon>Pedobacter</taxon>
    </lineage>
</organism>
<reference evidence="1" key="1">
    <citation type="submission" date="2022-11" db="EMBL/GenBank/DDBJ databases">
        <authorList>
            <person name="Graham C."/>
            <person name="Newman J.D."/>
        </authorList>
    </citation>
    <scope>NUCLEOTIDE SEQUENCE</scope>
    <source>
        <strain evidence="1">DSM 19486</strain>
    </source>
</reference>
<dbReference type="InterPro" id="IPR034122">
    <property type="entry name" value="Retropepsin-like_bacterial"/>
</dbReference>
<keyword evidence="1" id="KW-0645">Protease</keyword>
<sequence>MSKSLTLKGAGILRVIETPIIIHNPATNNSIKYSAIWDTGATGSVITKKVSADLGLIPTGMSHVNTANGVAIQRTFTVDISFTNGAKAEGIAVTELDDLAGDSEVLIGMDLISLGDFSITNHNGKTCMSFRIPSAHEIDYVASPNFGVVKVTPAASVPQAKPNDKCPCGSGEKYKRCHGKR</sequence>
<comment type="caution">
    <text evidence="1">The sequence shown here is derived from an EMBL/GenBank/DDBJ whole genome shotgun (WGS) entry which is preliminary data.</text>
</comment>